<organism evidence="1 2">
    <name type="scientific">Paraburkholderia tagetis</name>
    <dbReference type="NCBI Taxonomy" id="2913261"/>
    <lineage>
        <taxon>Bacteria</taxon>
        <taxon>Pseudomonadati</taxon>
        <taxon>Pseudomonadota</taxon>
        <taxon>Betaproteobacteria</taxon>
        <taxon>Burkholderiales</taxon>
        <taxon>Burkholderiaceae</taxon>
        <taxon>Paraburkholderia</taxon>
    </lineage>
</organism>
<dbReference type="RefSeq" id="WP_238461960.1">
    <property type="nucleotide sequence ID" value="NZ_JAKLJA010000001.1"/>
</dbReference>
<evidence type="ECO:0000313" key="1">
    <source>
        <dbReference type="EMBL" id="MCG5072206.1"/>
    </source>
</evidence>
<dbReference type="AlphaFoldDB" id="A0A9X1UK45"/>
<keyword evidence="2" id="KW-1185">Reference proteome</keyword>
<evidence type="ECO:0000313" key="2">
    <source>
        <dbReference type="Proteomes" id="UP001139308"/>
    </source>
</evidence>
<sequence length="67" mass="7524">MKTDNKGDVLAFVHTAEHTGGWVWVISLVDFAARDVRRVFVSDETYVNQRAAKDAGDARLEAMSRDQ</sequence>
<dbReference type="EMBL" id="JAKLJA010000001">
    <property type="protein sequence ID" value="MCG5072206.1"/>
    <property type="molecule type" value="Genomic_DNA"/>
</dbReference>
<gene>
    <name evidence="1" type="ORF">L5014_02325</name>
</gene>
<accession>A0A9X1UK45</accession>
<comment type="caution">
    <text evidence="1">The sequence shown here is derived from an EMBL/GenBank/DDBJ whole genome shotgun (WGS) entry which is preliminary data.</text>
</comment>
<proteinExistence type="predicted"/>
<dbReference type="Proteomes" id="UP001139308">
    <property type="component" value="Unassembled WGS sequence"/>
</dbReference>
<protein>
    <submittedName>
        <fullName evidence="1">Uncharacterized protein</fullName>
    </submittedName>
</protein>
<name>A0A9X1UK45_9BURK</name>
<reference evidence="1" key="1">
    <citation type="submission" date="2022-01" db="EMBL/GenBank/DDBJ databases">
        <title>Genome sequence and assembly of Parabukholderia sp. RG36.</title>
        <authorList>
            <person name="Chhetri G."/>
        </authorList>
    </citation>
    <scope>NUCLEOTIDE SEQUENCE</scope>
    <source>
        <strain evidence="1">RG36</strain>
    </source>
</reference>